<dbReference type="AlphaFoldDB" id="A0A507E6S7"/>
<dbReference type="Proteomes" id="UP000318582">
    <property type="component" value="Unassembled WGS sequence"/>
</dbReference>
<dbReference type="STRING" id="109895.A0A507E6S7"/>
<accession>A0A507E6S7</accession>
<protein>
    <submittedName>
        <fullName evidence="1">Uncharacterized protein</fullName>
    </submittedName>
</protein>
<dbReference type="PANTHER" id="PTHR37450">
    <property type="entry name" value="CIPC PROTEIN"/>
    <property type="match status" value="1"/>
</dbReference>
<keyword evidence="2" id="KW-1185">Reference proteome</keyword>
<dbReference type="Pfam" id="PF12585">
    <property type="entry name" value="DUF3759"/>
    <property type="match status" value="1"/>
</dbReference>
<sequence length="135" mass="15057">MGSNDKFAENLLATSFSQEAHALVFPIKIEHHHKNSIGVEAIAGAAAFEAMKDYERHVAANGTPRSHHLMKELLTGFAAAEVDKLFETKGLDWLDRERARNLAINEAHKLADEQYGPGNVQPNGYFLQHNQDVHQ</sequence>
<dbReference type="InterPro" id="IPR022234">
    <property type="entry name" value="DUF3759"/>
</dbReference>
<proteinExistence type="predicted"/>
<comment type="caution">
    <text evidence="1">The sequence shown here is derived from an EMBL/GenBank/DDBJ whole genome shotgun (WGS) entry which is preliminary data.</text>
</comment>
<dbReference type="EMBL" id="QEAQ01000032">
    <property type="protein sequence ID" value="TPX58790.1"/>
    <property type="molecule type" value="Genomic_DNA"/>
</dbReference>
<evidence type="ECO:0000313" key="1">
    <source>
        <dbReference type="EMBL" id="TPX58790.1"/>
    </source>
</evidence>
<gene>
    <name evidence="1" type="ORF">PhCBS80983_g02896</name>
</gene>
<name>A0A507E6S7_9FUNG</name>
<evidence type="ECO:0000313" key="2">
    <source>
        <dbReference type="Proteomes" id="UP000318582"/>
    </source>
</evidence>
<dbReference type="PANTHER" id="PTHR37450:SF1">
    <property type="entry name" value="CIPC PROTEIN"/>
    <property type="match status" value="1"/>
</dbReference>
<reference evidence="1 2" key="1">
    <citation type="journal article" date="2019" name="Sci. Rep.">
        <title>Comparative genomics of chytrid fungi reveal insights into the obligate biotrophic and pathogenic lifestyle of Synchytrium endobioticum.</title>
        <authorList>
            <person name="van de Vossenberg B.T.L.H."/>
            <person name="Warris S."/>
            <person name="Nguyen H.D.T."/>
            <person name="van Gent-Pelzer M.P.E."/>
            <person name="Joly D.L."/>
            <person name="van de Geest H.C."/>
            <person name="Bonants P.J.M."/>
            <person name="Smith D.S."/>
            <person name="Levesque C.A."/>
            <person name="van der Lee T.A.J."/>
        </authorList>
    </citation>
    <scope>NUCLEOTIDE SEQUENCE [LARGE SCALE GENOMIC DNA]</scope>
    <source>
        <strain evidence="1 2">CBS 809.83</strain>
    </source>
</reference>
<organism evidence="1 2">
    <name type="scientific">Powellomyces hirtus</name>
    <dbReference type="NCBI Taxonomy" id="109895"/>
    <lineage>
        <taxon>Eukaryota</taxon>
        <taxon>Fungi</taxon>
        <taxon>Fungi incertae sedis</taxon>
        <taxon>Chytridiomycota</taxon>
        <taxon>Chytridiomycota incertae sedis</taxon>
        <taxon>Chytridiomycetes</taxon>
        <taxon>Spizellomycetales</taxon>
        <taxon>Powellomycetaceae</taxon>
        <taxon>Powellomyces</taxon>
    </lineage>
</organism>